<dbReference type="Proteomes" id="UP000827284">
    <property type="component" value="Unassembled WGS sequence"/>
</dbReference>
<dbReference type="GO" id="GO:0006623">
    <property type="term" value="P:protein targeting to vacuole"/>
    <property type="evidence" value="ECO:0007669"/>
    <property type="project" value="InterPro"/>
</dbReference>
<feature type="compositionally biased region" description="Basic and acidic residues" evidence="2">
    <location>
        <begin position="2249"/>
        <end position="2259"/>
    </location>
</feature>
<reference evidence="5" key="2">
    <citation type="journal article" date="2022" name="Microbiol. Resour. Announc.">
        <title>Whole-Genome Sequence of Entomortierella parvispora E1425, a Mucoromycotan Fungus Associated with Burkholderiaceae-Related Endosymbiotic Bacteria.</title>
        <authorList>
            <person name="Herlambang A."/>
            <person name="Guo Y."/>
            <person name="Takashima Y."/>
            <person name="Narisawa K."/>
            <person name="Ohta H."/>
            <person name="Nishizawa T."/>
        </authorList>
    </citation>
    <scope>NUCLEOTIDE SEQUENCE</scope>
    <source>
        <strain evidence="5">E1425</strain>
    </source>
</reference>
<dbReference type="OrthoDB" id="289913at2759"/>
<feature type="compositionally biased region" description="Basic and acidic residues" evidence="2">
    <location>
        <begin position="279"/>
        <end position="290"/>
    </location>
</feature>
<feature type="compositionally biased region" description="Polar residues" evidence="2">
    <location>
        <begin position="86"/>
        <end position="104"/>
    </location>
</feature>
<feature type="compositionally biased region" description="Basic and acidic residues" evidence="2">
    <location>
        <begin position="74"/>
        <end position="83"/>
    </location>
</feature>
<feature type="region of interest" description="Disordered" evidence="2">
    <location>
        <begin position="2113"/>
        <end position="2259"/>
    </location>
</feature>
<feature type="domain" description="Vacuolar protein sorting-associated protein 8 central" evidence="3">
    <location>
        <begin position="1115"/>
        <end position="1345"/>
    </location>
</feature>
<dbReference type="SUPFAM" id="SSF50978">
    <property type="entry name" value="WD40 repeat-like"/>
    <property type="match status" value="1"/>
</dbReference>
<dbReference type="InterPro" id="IPR045111">
    <property type="entry name" value="Vps41/Vps8"/>
</dbReference>
<accession>A0A9P3H4Z2</accession>
<feature type="compositionally biased region" description="Polar residues" evidence="2">
    <location>
        <begin position="1995"/>
        <end position="2014"/>
    </location>
</feature>
<feature type="compositionally biased region" description="Basic and acidic residues" evidence="2">
    <location>
        <begin position="27"/>
        <end position="36"/>
    </location>
</feature>
<dbReference type="InterPro" id="IPR025941">
    <property type="entry name" value="Vps8_central_dom"/>
</dbReference>
<dbReference type="Pfam" id="PF23556">
    <property type="entry name" value="TPR_Vps41"/>
    <property type="match status" value="1"/>
</dbReference>
<feature type="compositionally biased region" description="Basic and acidic residues" evidence="2">
    <location>
        <begin position="1234"/>
        <end position="1246"/>
    </location>
</feature>
<feature type="domain" description="VPS8-like TPR-like repeats" evidence="4">
    <location>
        <begin position="1736"/>
        <end position="1947"/>
    </location>
</feature>
<dbReference type="PANTHER" id="PTHR12616:SF8">
    <property type="entry name" value="VACUOLAR PROTEIN SORTING-ASSOCIATED PROTEIN 8 HOMOLOG"/>
    <property type="match status" value="1"/>
</dbReference>
<evidence type="ECO:0000259" key="4">
    <source>
        <dbReference type="Pfam" id="PF25066"/>
    </source>
</evidence>
<feature type="region of interest" description="Disordered" evidence="2">
    <location>
        <begin position="522"/>
        <end position="542"/>
    </location>
</feature>
<feature type="region of interest" description="Disordered" evidence="2">
    <location>
        <begin position="1218"/>
        <end position="1250"/>
    </location>
</feature>
<dbReference type="InterPro" id="IPR059070">
    <property type="entry name" value="TPR_VPS8_2"/>
</dbReference>
<dbReference type="InterPro" id="IPR036322">
    <property type="entry name" value="WD40_repeat_dom_sf"/>
</dbReference>
<keyword evidence="6" id="KW-1185">Reference proteome</keyword>
<protein>
    <submittedName>
        <fullName evidence="5">Vacuolar protein sorting-associated protein 8</fullName>
    </submittedName>
</protein>
<dbReference type="Pfam" id="PF23410">
    <property type="entry name" value="Beta-prop_VPS8"/>
    <property type="match status" value="1"/>
</dbReference>
<evidence type="ECO:0000256" key="1">
    <source>
        <dbReference type="ARBA" id="ARBA00009422"/>
    </source>
</evidence>
<feature type="compositionally biased region" description="Polar residues" evidence="2">
    <location>
        <begin position="158"/>
        <end position="179"/>
    </location>
</feature>
<feature type="compositionally biased region" description="Low complexity" evidence="2">
    <location>
        <begin position="139"/>
        <end position="157"/>
    </location>
</feature>
<feature type="region of interest" description="Disordered" evidence="2">
    <location>
        <begin position="27"/>
        <end position="51"/>
    </location>
</feature>
<feature type="compositionally biased region" description="Low complexity" evidence="2">
    <location>
        <begin position="2165"/>
        <end position="2177"/>
    </location>
</feature>
<feature type="region of interest" description="Disordered" evidence="2">
    <location>
        <begin position="1995"/>
        <end position="2041"/>
    </location>
</feature>
<comment type="caution">
    <text evidence="5">The sequence shown here is derived from an EMBL/GenBank/DDBJ whole genome shotgun (WGS) entry which is preliminary data.</text>
</comment>
<dbReference type="Gene3D" id="2.130.10.10">
    <property type="entry name" value="YVTN repeat-like/Quinoprotein amine dehydrogenase"/>
    <property type="match status" value="1"/>
</dbReference>
<feature type="compositionally biased region" description="Low complexity" evidence="2">
    <location>
        <begin position="430"/>
        <end position="439"/>
    </location>
</feature>
<dbReference type="GO" id="GO:0005770">
    <property type="term" value="C:late endosome"/>
    <property type="evidence" value="ECO:0007669"/>
    <property type="project" value="TreeGrafter"/>
</dbReference>
<feature type="compositionally biased region" description="Low complexity" evidence="2">
    <location>
        <begin position="2015"/>
        <end position="2030"/>
    </location>
</feature>
<feature type="region of interest" description="Disordered" evidence="2">
    <location>
        <begin position="68"/>
        <end position="104"/>
    </location>
</feature>
<dbReference type="GO" id="GO:0030897">
    <property type="term" value="C:HOPS complex"/>
    <property type="evidence" value="ECO:0007669"/>
    <property type="project" value="TreeGrafter"/>
</dbReference>
<organism evidence="5 6">
    <name type="scientific">Entomortierella parvispora</name>
    <dbReference type="NCBI Taxonomy" id="205924"/>
    <lineage>
        <taxon>Eukaryota</taxon>
        <taxon>Fungi</taxon>
        <taxon>Fungi incertae sedis</taxon>
        <taxon>Mucoromycota</taxon>
        <taxon>Mortierellomycotina</taxon>
        <taxon>Mortierellomycetes</taxon>
        <taxon>Mortierellales</taxon>
        <taxon>Mortierellaceae</taxon>
        <taxon>Entomortierella</taxon>
    </lineage>
</organism>
<dbReference type="EMBL" id="BQFW01000003">
    <property type="protein sequence ID" value="GJJ70137.1"/>
    <property type="molecule type" value="Genomic_DNA"/>
</dbReference>
<dbReference type="GO" id="GO:0034058">
    <property type="term" value="P:endosomal vesicle fusion"/>
    <property type="evidence" value="ECO:0007669"/>
    <property type="project" value="TreeGrafter"/>
</dbReference>
<dbReference type="InterPro" id="IPR015943">
    <property type="entry name" value="WD40/YVTN_repeat-like_dom_sf"/>
</dbReference>
<gene>
    <name evidence="5" type="ORF">EMPS_02486</name>
</gene>
<evidence type="ECO:0000256" key="2">
    <source>
        <dbReference type="SAM" id="MobiDB-lite"/>
    </source>
</evidence>
<proteinExistence type="inferred from homology"/>
<feature type="region of interest" description="Disordered" evidence="2">
    <location>
        <begin position="119"/>
        <end position="183"/>
    </location>
</feature>
<name>A0A9P3H4Z2_9FUNG</name>
<sequence length="2259" mass="248096">MNNRGTTISPHSTQDEYDALLREILESDSSGDDHPRQPLIPSRTHTGPSSSLDLDLYLDLDLDFDIPPGQHTRTHQEPVHKAVLDSNDSTPRNSTDTQQQKRISTVSIVIENDLQTNRKRTALEKETSPRLLPGRQHASSLLSLSSPSSVSSSPSSSINTLTRASSVESSSARNGQSHPRNPIQFLDTTLSIHSTFPVSSSIHETSLEDPALASNYTPNLKSFKQREKLSVAHSVAKSLEGHQRTVVLRHEQRLARYNQRHDSLLKQPPRMDTSNQRGKPRENGTQRSARDASSLSAPIVLKGSNTRLVNGLQSITALEQHFNELRIPELELLNTPETTIRAVLADLYKISEELHMHLQGGPLSDASQHLRKEGGSVVISGESQRQKRIKEIVDRIVRETSLYEEFVRKSNYLSLEAILNEASDEDDDLQGLGDLVGDGSEMDSASDIHHEDTLSQTSFMSANHHGHLSVGSLPSSPMSALSYRTLEPMNRLRPYALPHGGAGSVASSSALTGRHSRASSVSFSVSGMNHSDPHSPGHSAGAEPWETFRWTPLLKLSEQLFSDEIKASSGLGTCIAVSNIIAVGTSRGSVLVYSTSQALVGIYGSAQYALEHGSVCSIAISADNTYMVAGHSLGSIIVWNISKPAVPSRIIPPITKEVALSGRKLGHIRGSAVLNVGFVGIKRAEVVSADDQGMAFHHLLYKVMMVGAVETTRLLGKYPAPKMPRGYDKRAIGGAPRQSTVFGMGVLPYGQIPHPADSAGLVALLTPFKLLIVCVKPQPQTLFKFLRPKDLQRDGEVAAVISGNLAWFPATKSQKSPENEAVESNPLLAFSWNRHLYILQVVKAVDQNPGLTSAGHLSPDRRSIQETNGKSPKLDFVKVGDWICREGIVGIQWVKPQILLLLTNTEDIIVFDPKLMCETERCSARSLQIVYHDWFRDVAKAHRPPASTAALTDVKLPTGDMCYNSSWRVHKGKLFVLGVRRVQVGTILNWTDRILALVKSGDFLEGIALATLFYTGKSVQAAVVGLPEGEEARKKVVGEKIYELLTASLNYTFNPERMLDVDADAAAGGVGAGTVLFHDLAIQAIESCLAIGDQEFLFEEVYERYGEANTTVKGIFLQTLEGYILQDRVQEMPPQVMQAFVKYYSQRGMYKELEVCICHTPCHVLEMHRIVDLCQKHKLYTALIYVWNKSIGDYVSPVVELLKVIKSILKSRRNGVLSTQEASGPNGHATATAFEHHGDEKAHSQEEPSDGEIVQKLYEYLSDSLLGKSYIDGTKLEESQAVAAKVSLYSFIFSGRCVMWPPVGGKLILTGDAEDIEEAEPTYPYLRLFLRHDSEEFLKVIDKAFEDNYLASTNRDFSQVARGQEGLGKVISRQLIINTLLEVLTPSSTFSSASAADLNGDSCTTGDEYTTKDIAHLYSFVARNYAKSPKSLALSPTTLHRILTRLSSDTDESTREERQVAVQALLRCYSPGDESGMMSLYEKAGFYRVLEKMHRSQKQYGPMIVTYLKDPERRPQVFEAIRKLLDPARTHRVPITEKQRTDIVKTAMEHIAEIVDIDGEQAALLVHRYLNAEHSSVLETLHGSNPRLFAYLRGLLEPSNTVKSKSPNMSGDYTLGSNGGANDVDTSLISASSITDPAIHEQYVELLCQYDPSGVYDYLERHQDNSYRLERVLKICQDAGVVDAVVWILERSGNVGGALSKVLEIVQERIDMLATLLKSKGEGKIQDAFWTMEDQSNVRASLVRLRGVLNVGKQLCERRSQKAKLISQAATMPTPVRTTASESETETLWFRLLQMFVSASRRMTLLITEHLPKTEGGESQSPRKTDATVVLIENAPPSLFSNSGPESEHSYHVIDQLSNNFKGFVQSILATLLLSTSTPQVSLPSLLRRLLQSESQDGGELNRFSDFKDIFLGMLDTFKYEGQLLEMTNGLFERDLFMGVQLVAKSRAKGWRPRKGSCEICGGAFWGPNIVRELWVQQQRAAANAIKAALTTSVNSDATTGGRTDSPAPSATEGSTSLHSPDSSADSSLAVQSPEGKNKEKKVADKDLLLFRCGHGYHRQCLEMETAASPAVTSPQTLQNRLMQIADHTGSSPSTTPTPSTTLNCAVCNGMVRTSKPKAASRPTSRTASRNESHHGRPSTAHPRSGSSRTRNSGWTHVESPRPKSAVASSHLKSASSPSPPPRTSVDMNGNGHGRRNKEQGNSMAPSVPRTPPPPSNDVYAFDNGRESPGPGGYQNSNEYEAATSPSMRLDKGKQRAQY</sequence>
<feature type="compositionally biased region" description="Polar residues" evidence="2">
    <location>
        <begin position="2145"/>
        <end position="2155"/>
    </location>
</feature>
<feature type="compositionally biased region" description="Polar residues" evidence="2">
    <location>
        <begin position="2234"/>
        <end position="2247"/>
    </location>
</feature>
<evidence type="ECO:0000313" key="6">
    <source>
        <dbReference type="Proteomes" id="UP000827284"/>
    </source>
</evidence>
<feature type="region of interest" description="Disordered" evidence="2">
    <location>
        <begin position="426"/>
        <end position="446"/>
    </location>
</feature>
<dbReference type="Pfam" id="PF25066">
    <property type="entry name" value="TPR_VPS8_2"/>
    <property type="match status" value="1"/>
</dbReference>
<feature type="region of interest" description="Disordered" evidence="2">
    <location>
        <begin position="258"/>
        <end position="297"/>
    </location>
</feature>
<evidence type="ECO:0000313" key="5">
    <source>
        <dbReference type="EMBL" id="GJJ70137.1"/>
    </source>
</evidence>
<dbReference type="PANTHER" id="PTHR12616">
    <property type="entry name" value="VACUOLAR PROTEIN SORTING VPS41"/>
    <property type="match status" value="1"/>
</dbReference>
<dbReference type="Pfam" id="PF12816">
    <property type="entry name" value="TPR_Vps8"/>
    <property type="match status" value="1"/>
</dbReference>
<reference evidence="5" key="1">
    <citation type="submission" date="2021-11" db="EMBL/GenBank/DDBJ databases">
        <authorList>
            <person name="Herlambang A."/>
            <person name="Guo Y."/>
            <person name="Takashima Y."/>
            <person name="Nishizawa T."/>
        </authorList>
    </citation>
    <scope>NUCLEOTIDE SEQUENCE</scope>
    <source>
        <strain evidence="5">E1425</strain>
    </source>
</reference>
<evidence type="ECO:0000259" key="3">
    <source>
        <dbReference type="Pfam" id="PF12816"/>
    </source>
</evidence>
<comment type="similarity">
    <text evidence="1">Belongs to the VPS8 family.</text>
</comment>